<gene>
    <name evidence="3" type="ORF">CB5_LOCUS24560</name>
</gene>
<sequence>MNRNSETPHTTKETFHNPHASLTLNRIYPHHLVIRNPTPHGYALPGEVATELLRELAKVVRRAYRCRATAEQLKRGVEALLPIVQEIRYAGVELPQPRQRQLSELAERLARGLELARAAAAAPRWNVYRSVKLAREMEKVERWIARWLQRQMPAHVLADVHHLRVDAEVRMERIERRIDHVEAAAAAAAAAAAPGPVVG</sequence>
<keyword evidence="1" id="KW-0175">Coiled coil</keyword>
<accession>A0A6V7QDS7</accession>
<dbReference type="EMBL" id="LR862135">
    <property type="protein sequence ID" value="CAD1841349.1"/>
    <property type="molecule type" value="Genomic_DNA"/>
</dbReference>
<name>A0A6V7QDS7_ANACO</name>
<protein>
    <recommendedName>
        <fullName evidence="2">RPW8 domain-containing protein</fullName>
    </recommendedName>
</protein>
<dbReference type="Pfam" id="PF05659">
    <property type="entry name" value="RPW8"/>
    <property type="match status" value="1"/>
</dbReference>
<proteinExistence type="predicted"/>
<dbReference type="AlphaFoldDB" id="A0A6V7QDS7"/>
<organism evidence="3">
    <name type="scientific">Ananas comosus var. bracteatus</name>
    <name type="common">red pineapple</name>
    <dbReference type="NCBI Taxonomy" id="296719"/>
    <lineage>
        <taxon>Eukaryota</taxon>
        <taxon>Viridiplantae</taxon>
        <taxon>Streptophyta</taxon>
        <taxon>Embryophyta</taxon>
        <taxon>Tracheophyta</taxon>
        <taxon>Spermatophyta</taxon>
        <taxon>Magnoliopsida</taxon>
        <taxon>Liliopsida</taxon>
        <taxon>Poales</taxon>
        <taxon>Bromeliaceae</taxon>
        <taxon>Bromelioideae</taxon>
        <taxon>Ananas</taxon>
    </lineage>
</organism>
<evidence type="ECO:0000313" key="3">
    <source>
        <dbReference type="EMBL" id="CAD1841349.1"/>
    </source>
</evidence>
<evidence type="ECO:0000259" key="2">
    <source>
        <dbReference type="PROSITE" id="PS51153"/>
    </source>
</evidence>
<dbReference type="PROSITE" id="PS51153">
    <property type="entry name" value="RPW8"/>
    <property type="match status" value="1"/>
</dbReference>
<feature type="domain" description="RPW8" evidence="2">
    <location>
        <begin position="38"/>
        <end position="186"/>
    </location>
</feature>
<reference evidence="3" key="1">
    <citation type="submission" date="2020-07" db="EMBL/GenBank/DDBJ databases">
        <authorList>
            <person name="Lin J."/>
        </authorList>
    </citation>
    <scope>NUCLEOTIDE SEQUENCE</scope>
</reference>
<evidence type="ECO:0000256" key="1">
    <source>
        <dbReference type="SAM" id="Coils"/>
    </source>
</evidence>
<feature type="coiled-coil region" evidence="1">
    <location>
        <begin position="164"/>
        <end position="191"/>
    </location>
</feature>
<dbReference type="InterPro" id="IPR008808">
    <property type="entry name" value="Powdery_mildew-R_dom"/>
</dbReference>